<dbReference type="Gene3D" id="1.20.1740.10">
    <property type="entry name" value="Amino acid/polyamine transporter I"/>
    <property type="match status" value="1"/>
</dbReference>
<feature type="transmembrane region" description="Helical" evidence="7">
    <location>
        <begin position="218"/>
        <end position="239"/>
    </location>
</feature>
<dbReference type="OrthoDB" id="3257095at2759"/>
<accession>A0A139GYI2</accession>
<reference evidence="8 9" key="1">
    <citation type="submission" date="2015-07" db="EMBL/GenBank/DDBJ databases">
        <title>Comparative genomics of the Sigatoka disease complex on banana suggests a link between parallel evolutionary changes in Pseudocercospora fijiensis and Pseudocercospora eumusae and increased virulence on the banana host.</title>
        <authorList>
            <person name="Chang T.-C."/>
            <person name="Salvucci A."/>
            <person name="Crous P.W."/>
            <person name="Stergiopoulos I."/>
        </authorList>
    </citation>
    <scope>NUCLEOTIDE SEQUENCE [LARGE SCALE GENOMIC DNA]</scope>
    <source>
        <strain evidence="8 9">CBS 114824</strain>
    </source>
</reference>
<feature type="transmembrane region" description="Helical" evidence="7">
    <location>
        <begin position="301"/>
        <end position="321"/>
    </location>
</feature>
<evidence type="ECO:0000256" key="6">
    <source>
        <dbReference type="SAM" id="MobiDB-lite"/>
    </source>
</evidence>
<gene>
    <name evidence="8" type="ORF">AC578_2579</name>
</gene>
<comment type="subcellular location">
    <subcellularLocation>
        <location evidence="1">Membrane</location>
        <topology evidence="1">Multi-pass membrane protein</topology>
    </subcellularLocation>
</comment>
<keyword evidence="5 7" id="KW-0472">Membrane</keyword>
<dbReference type="STRING" id="321146.A0A139GYI2"/>
<feature type="transmembrane region" description="Helical" evidence="7">
    <location>
        <begin position="259"/>
        <end position="280"/>
    </location>
</feature>
<dbReference type="PIRSF" id="PIRSF006060">
    <property type="entry name" value="AA_transporter"/>
    <property type="match status" value="1"/>
</dbReference>
<protein>
    <recommendedName>
        <fullName evidence="10">Amino acid permease/ SLC12A domain-containing protein</fullName>
    </recommendedName>
</protein>
<feature type="transmembrane region" description="Helical" evidence="7">
    <location>
        <begin position="147"/>
        <end position="171"/>
    </location>
</feature>
<feature type="transmembrane region" description="Helical" evidence="7">
    <location>
        <begin position="504"/>
        <end position="522"/>
    </location>
</feature>
<feature type="transmembrane region" description="Helical" evidence="7">
    <location>
        <begin position="341"/>
        <end position="368"/>
    </location>
</feature>
<evidence type="ECO:0008006" key="10">
    <source>
        <dbReference type="Google" id="ProtNLM"/>
    </source>
</evidence>
<organism evidence="8 9">
    <name type="scientific">Pseudocercospora eumusae</name>
    <dbReference type="NCBI Taxonomy" id="321146"/>
    <lineage>
        <taxon>Eukaryota</taxon>
        <taxon>Fungi</taxon>
        <taxon>Dikarya</taxon>
        <taxon>Ascomycota</taxon>
        <taxon>Pezizomycotina</taxon>
        <taxon>Dothideomycetes</taxon>
        <taxon>Dothideomycetidae</taxon>
        <taxon>Mycosphaerellales</taxon>
        <taxon>Mycosphaerellaceae</taxon>
        <taxon>Pseudocercospora</taxon>
    </lineage>
</organism>
<evidence type="ECO:0000256" key="4">
    <source>
        <dbReference type="ARBA" id="ARBA00022989"/>
    </source>
</evidence>
<dbReference type="EMBL" id="LFZN01000225">
    <property type="protein sequence ID" value="KXS95277.1"/>
    <property type="molecule type" value="Genomic_DNA"/>
</dbReference>
<dbReference type="GO" id="GO:0022857">
    <property type="term" value="F:transmembrane transporter activity"/>
    <property type="evidence" value="ECO:0007669"/>
    <property type="project" value="InterPro"/>
</dbReference>
<sequence length="552" mass="59930">MAGLLSDVKYSDHAVSEVAGPSSPPSPVVGQHDTNNIDGPPRGMSTALDKRDMWRMGKIQELRRYFGPWAILGFASILGCAWEYALITVIWSLPNGGPAGAVYMFLACIVGLFLSTLSLAEMSSIAPSAGGQYHWISEFAPRSIQKLLSYLVGWLTVLGWQVGLASVSYAAAVQLEGLAILVNPSITFQGWHATLFTIAIALVAVLFNTVLVEKLPVFEFIILILHVAAYIAFEVVLLAMGPQSSRKQVFEQWNNENEWPSLSTAVLIGIIAPVTTLTSADSICHLAEELKDASKWLPRCMVGAAALNFSISFLMLLTVLFRAGDIEAAINSPTGQPYIEILLNATGSVPGTAIMVAYIILSLMFCAINMVTTSSRQLYSFARDGGLPFSRFFSKVSSRNMIPMNAVCATLVFTVILSLVLIGSSLAFNIIASLGAAAILGSYLISISCITYRKLTGYNLPTTRFPLGKLGLPINILALCFLSLAFVLVFFPAAPNPTPESMNWVSLIFGSVMLLALVMFVAKKRHEYTGPVVQVRREEEWDDTELDSKRMS</sequence>
<dbReference type="AlphaFoldDB" id="A0A139GYI2"/>
<feature type="transmembrane region" description="Helical" evidence="7">
    <location>
        <begin position="103"/>
        <end position="126"/>
    </location>
</feature>
<proteinExistence type="predicted"/>
<dbReference type="Proteomes" id="UP000070133">
    <property type="component" value="Unassembled WGS sequence"/>
</dbReference>
<evidence type="ECO:0000256" key="7">
    <source>
        <dbReference type="SAM" id="Phobius"/>
    </source>
</evidence>
<name>A0A139GYI2_9PEZI</name>
<evidence type="ECO:0000256" key="5">
    <source>
        <dbReference type="ARBA" id="ARBA00023136"/>
    </source>
</evidence>
<comment type="caution">
    <text evidence="8">The sequence shown here is derived from an EMBL/GenBank/DDBJ whole genome shotgun (WGS) entry which is preliminary data.</text>
</comment>
<feature type="transmembrane region" description="Helical" evidence="7">
    <location>
        <begin position="428"/>
        <end position="452"/>
    </location>
</feature>
<keyword evidence="2" id="KW-0813">Transport</keyword>
<keyword evidence="3 7" id="KW-0812">Transmembrane</keyword>
<keyword evidence="9" id="KW-1185">Reference proteome</keyword>
<feature type="transmembrane region" description="Helical" evidence="7">
    <location>
        <begin position="191"/>
        <end position="211"/>
    </location>
</feature>
<dbReference type="PANTHER" id="PTHR45649:SF2">
    <property type="entry name" value="ACID PERMEASE, PUTATIVE-RELATED"/>
    <property type="match status" value="1"/>
</dbReference>
<dbReference type="InterPro" id="IPR002293">
    <property type="entry name" value="AA/rel_permease1"/>
</dbReference>
<feature type="region of interest" description="Disordered" evidence="6">
    <location>
        <begin position="16"/>
        <end position="42"/>
    </location>
</feature>
<dbReference type="GO" id="GO:0016020">
    <property type="term" value="C:membrane"/>
    <property type="evidence" value="ECO:0007669"/>
    <property type="project" value="UniProtKB-SubCell"/>
</dbReference>
<feature type="transmembrane region" description="Helical" evidence="7">
    <location>
        <begin position="65"/>
        <end position="91"/>
    </location>
</feature>
<evidence type="ECO:0000256" key="1">
    <source>
        <dbReference type="ARBA" id="ARBA00004141"/>
    </source>
</evidence>
<dbReference type="PANTHER" id="PTHR45649">
    <property type="entry name" value="AMINO-ACID PERMEASE BAT1"/>
    <property type="match status" value="1"/>
</dbReference>
<dbReference type="Pfam" id="PF13520">
    <property type="entry name" value="AA_permease_2"/>
    <property type="match status" value="1"/>
</dbReference>
<evidence type="ECO:0000313" key="9">
    <source>
        <dbReference type="Proteomes" id="UP000070133"/>
    </source>
</evidence>
<evidence type="ECO:0000313" key="8">
    <source>
        <dbReference type="EMBL" id="KXS95277.1"/>
    </source>
</evidence>
<feature type="transmembrane region" description="Helical" evidence="7">
    <location>
        <begin position="472"/>
        <end position="492"/>
    </location>
</feature>
<keyword evidence="4 7" id="KW-1133">Transmembrane helix</keyword>
<evidence type="ECO:0000256" key="3">
    <source>
        <dbReference type="ARBA" id="ARBA00022692"/>
    </source>
</evidence>
<evidence type="ECO:0000256" key="2">
    <source>
        <dbReference type="ARBA" id="ARBA00022448"/>
    </source>
</evidence>
<feature type="transmembrane region" description="Helical" evidence="7">
    <location>
        <begin position="401"/>
        <end position="422"/>
    </location>
</feature>